<dbReference type="STRING" id="29529.SAMN04488122_3344"/>
<protein>
    <recommendedName>
        <fullName evidence="1">YhcG N-terminal domain-containing protein</fullName>
    </recommendedName>
</protein>
<dbReference type="Pfam" id="PF17761">
    <property type="entry name" value="DUF1016_N"/>
    <property type="match status" value="2"/>
</dbReference>
<dbReference type="PANTHER" id="PTHR30547">
    <property type="entry name" value="UNCHARACTERIZED PROTEIN YHCG-RELATED"/>
    <property type="match status" value="1"/>
</dbReference>
<organism evidence="2 3">
    <name type="scientific">Chitinophaga arvensicola</name>
    <dbReference type="NCBI Taxonomy" id="29529"/>
    <lineage>
        <taxon>Bacteria</taxon>
        <taxon>Pseudomonadati</taxon>
        <taxon>Bacteroidota</taxon>
        <taxon>Chitinophagia</taxon>
        <taxon>Chitinophagales</taxon>
        <taxon>Chitinophagaceae</taxon>
        <taxon>Chitinophaga</taxon>
    </lineage>
</organism>
<dbReference type="EMBL" id="FOJG01000001">
    <property type="protein sequence ID" value="SEW44544.1"/>
    <property type="molecule type" value="Genomic_DNA"/>
</dbReference>
<keyword evidence="3" id="KW-1185">Reference proteome</keyword>
<sequence length="393" mass="44433">MQQEEIIGRLVEGVSGFIQRERPQLIRQENVNVLLFYWQIGTNLLQLQMDGKPLIPLHDTYGPLFQQEQLENMMRLATIVSDRREVSQLAAMVGWSHIVPLLSLEDREARFFYAWLAALHNHTVTEMEAKMATGLFEKVTLAKGAELKKLVGLSAEKFSVTTYQQLKSTGPLRMRIFMSGITGNLFRNGAYLHFLSTTGSVDKDIVVWQIDNFRSQQHSAMNAFVNGLFWRIGKEYREIFSDDDPSILQAVADELVARHGSNFTAEHLGHSISFARQLTDTNQASQLMHLVSWWHIIPLLSLDSFAEQLFYARLAAVKGLTAAQLRESIAANEFEYLPEDNEYGLSKAADLTPASVSRKGNSTMEIVYVGQDGIRYNASVNPIFKDPLFLSLI</sequence>
<name>A0A1I0RTL2_9BACT</name>
<gene>
    <name evidence="2" type="ORF">SAMN04488122_3344</name>
</gene>
<dbReference type="PANTHER" id="PTHR30547:SF5">
    <property type="entry name" value="NUCLEASE YHCG-RELATED"/>
    <property type="match status" value="1"/>
</dbReference>
<accession>A0A1I0RTL2</accession>
<dbReference type="InterPro" id="IPR053148">
    <property type="entry name" value="PD-DEXK-like_domain"/>
</dbReference>
<dbReference type="InterPro" id="IPR041527">
    <property type="entry name" value="YhcG_N"/>
</dbReference>
<dbReference type="Proteomes" id="UP000199310">
    <property type="component" value="Unassembled WGS sequence"/>
</dbReference>
<dbReference type="AlphaFoldDB" id="A0A1I0RTL2"/>
<dbReference type="RefSeq" id="WP_089896582.1">
    <property type="nucleotide sequence ID" value="NZ_FOJG01000001.1"/>
</dbReference>
<feature type="domain" description="YhcG N-terminal" evidence="1">
    <location>
        <begin position="15"/>
        <end position="138"/>
    </location>
</feature>
<proteinExistence type="predicted"/>
<evidence type="ECO:0000313" key="2">
    <source>
        <dbReference type="EMBL" id="SEW44544.1"/>
    </source>
</evidence>
<evidence type="ECO:0000259" key="1">
    <source>
        <dbReference type="Pfam" id="PF17761"/>
    </source>
</evidence>
<feature type="domain" description="YhcG N-terminal" evidence="1">
    <location>
        <begin position="209"/>
        <end position="335"/>
    </location>
</feature>
<reference evidence="3" key="1">
    <citation type="submission" date="2016-10" db="EMBL/GenBank/DDBJ databases">
        <authorList>
            <person name="Varghese N."/>
            <person name="Submissions S."/>
        </authorList>
    </citation>
    <scope>NUCLEOTIDE SEQUENCE [LARGE SCALE GENOMIC DNA]</scope>
    <source>
        <strain evidence="3">DSM 3695</strain>
    </source>
</reference>
<evidence type="ECO:0000313" key="3">
    <source>
        <dbReference type="Proteomes" id="UP000199310"/>
    </source>
</evidence>